<evidence type="ECO:0000256" key="1">
    <source>
        <dbReference type="SAM" id="Phobius"/>
    </source>
</evidence>
<dbReference type="AlphaFoldDB" id="A0A0F9F665"/>
<gene>
    <name evidence="2" type="ORF">LCGC14_2069520</name>
</gene>
<organism evidence="2">
    <name type="scientific">marine sediment metagenome</name>
    <dbReference type="NCBI Taxonomy" id="412755"/>
    <lineage>
        <taxon>unclassified sequences</taxon>
        <taxon>metagenomes</taxon>
        <taxon>ecological metagenomes</taxon>
    </lineage>
</organism>
<feature type="transmembrane region" description="Helical" evidence="1">
    <location>
        <begin position="16"/>
        <end position="34"/>
    </location>
</feature>
<comment type="caution">
    <text evidence="2">The sequence shown here is derived from an EMBL/GenBank/DDBJ whole genome shotgun (WGS) entry which is preliminary data.</text>
</comment>
<protein>
    <submittedName>
        <fullName evidence="2">Uncharacterized protein</fullName>
    </submittedName>
</protein>
<keyword evidence="1" id="KW-0472">Membrane</keyword>
<accession>A0A0F9F665</accession>
<dbReference type="EMBL" id="LAZR01024798">
    <property type="protein sequence ID" value="KKL73971.1"/>
    <property type="molecule type" value="Genomic_DNA"/>
</dbReference>
<evidence type="ECO:0000313" key="2">
    <source>
        <dbReference type="EMBL" id="KKL73971.1"/>
    </source>
</evidence>
<reference evidence="2" key="1">
    <citation type="journal article" date="2015" name="Nature">
        <title>Complex archaea that bridge the gap between prokaryotes and eukaryotes.</title>
        <authorList>
            <person name="Spang A."/>
            <person name="Saw J.H."/>
            <person name="Jorgensen S.L."/>
            <person name="Zaremba-Niedzwiedzka K."/>
            <person name="Martijn J."/>
            <person name="Lind A.E."/>
            <person name="van Eijk R."/>
            <person name="Schleper C."/>
            <person name="Guy L."/>
            <person name="Ettema T.J."/>
        </authorList>
    </citation>
    <scope>NUCLEOTIDE SEQUENCE</scope>
</reference>
<name>A0A0F9F665_9ZZZZ</name>
<proteinExistence type="predicted"/>
<keyword evidence="1" id="KW-1133">Transmembrane helix</keyword>
<sequence length="49" mass="5191">ALATLIMLAQSEAPPIYLMAVGIIAILAQGVLDFKKDKDETNENDSNSG</sequence>
<feature type="non-terminal residue" evidence="2">
    <location>
        <position position="1"/>
    </location>
</feature>
<keyword evidence="1" id="KW-0812">Transmembrane</keyword>